<dbReference type="AlphaFoldDB" id="A0A5C6DX55"/>
<dbReference type="PANTHER" id="PTHR33055:SF13">
    <property type="entry name" value="TRANSPOSASE"/>
    <property type="match status" value="1"/>
</dbReference>
<sequence>MNSAGPLLRECLNGIARPSIKAELTTGSLSRSGYQRVIGVDVAKDKLDLYDSAGVLKAKFDNDEKSILKNSIQRIDGDTKTLVVCESTATYHWTMMDLLHDHDIDVVVANPRQIRHFAEGQGEREKTDTIDARVRGG</sequence>
<evidence type="ECO:0000313" key="2">
    <source>
        <dbReference type="EMBL" id="TWU41238.1"/>
    </source>
</evidence>
<reference evidence="2 3" key="1">
    <citation type="submission" date="2019-02" db="EMBL/GenBank/DDBJ databases">
        <title>Deep-cultivation of Planctomycetes and their phenomic and genomic characterization uncovers novel biology.</title>
        <authorList>
            <person name="Wiegand S."/>
            <person name="Jogler M."/>
            <person name="Boedeker C."/>
            <person name="Pinto D."/>
            <person name="Vollmers J."/>
            <person name="Rivas-Marin E."/>
            <person name="Kohn T."/>
            <person name="Peeters S.H."/>
            <person name="Heuer A."/>
            <person name="Rast P."/>
            <person name="Oberbeckmann S."/>
            <person name="Bunk B."/>
            <person name="Jeske O."/>
            <person name="Meyerdierks A."/>
            <person name="Storesund J.E."/>
            <person name="Kallscheuer N."/>
            <person name="Luecker S."/>
            <person name="Lage O.M."/>
            <person name="Pohl T."/>
            <person name="Merkel B.J."/>
            <person name="Hornburger P."/>
            <person name="Mueller R.-W."/>
            <person name="Bruemmer F."/>
            <person name="Labrenz M."/>
            <person name="Spormann A.M."/>
            <person name="Op Den Camp H."/>
            <person name="Overmann J."/>
            <person name="Amann R."/>
            <person name="Jetten M.S.M."/>
            <person name="Mascher T."/>
            <person name="Medema M.H."/>
            <person name="Devos D.P."/>
            <person name="Kaster A.-K."/>
            <person name="Ovreas L."/>
            <person name="Rohde M."/>
            <person name="Galperin M.Y."/>
            <person name="Jogler C."/>
        </authorList>
    </citation>
    <scope>NUCLEOTIDE SEQUENCE [LARGE SCALE GENOMIC DNA]</scope>
    <source>
        <strain evidence="2 3">Q31b</strain>
    </source>
</reference>
<keyword evidence="3" id="KW-1185">Reference proteome</keyword>
<name>A0A5C6DX55_9BACT</name>
<protein>
    <submittedName>
        <fullName evidence="2">Transposase</fullName>
    </submittedName>
</protein>
<gene>
    <name evidence="2" type="ORF">Q31b_26770</name>
</gene>
<evidence type="ECO:0000259" key="1">
    <source>
        <dbReference type="Pfam" id="PF01548"/>
    </source>
</evidence>
<evidence type="ECO:0000313" key="3">
    <source>
        <dbReference type="Proteomes" id="UP000315471"/>
    </source>
</evidence>
<dbReference type="InterPro" id="IPR002525">
    <property type="entry name" value="Transp_IS110-like_N"/>
</dbReference>
<dbReference type="EMBL" id="SJPY01000004">
    <property type="protein sequence ID" value="TWU41238.1"/>
    <property type="molecule type" value="Genomic_DNA"/>
</dbReference>
<organism evidence="2 3">
    <name type="scientific">Novipirellula aureliae</name>
    <dbReference type="NCBI Taxonomy" id="2527966"/>
    <lineage>
        <taxon>Bacteria</taxon>
        <taxon>Pseudomonadati</taxon>
        <taxon>Planctomycetota</taxon>
        <taxon>Planctomycetia</taxon>
        <taxon>Pirellulales</taxon>
        <taxon>Pirellulaceae</taxon>
        <taxon>Novipirellula</taxon>
    </lineage>
</organism>
<comment type="caution">
    <text evidence="2">The sequence shown here is derived from an EMBL/GenBank/DDBJ whole genome shotgun (WGS) entry which is preliminary data.</text>
</comment>
<dbReference type="OrthoDB" id="8261795at2"/>
<dbReference type="InterPro" id="IPR047650">
    <property type="entry name" value="Transpos_IS110"/>
</dbReference>
<dbReference type="GO" id="GO:0004803">
    <property type="term" value="F:transposase activity"/>
    <property type="evidence" value="ECO:0007669"/>
    <property type="project" value="InterPro"/>
</dbReference>
<dbReference type="PANTHER" id="PTHR33055">
    <property type="entry name" value="TRANSPOSASE FOR INSERTION SEQUENCE ELEMENT IS1111A"/>
    <property type="match status" value="1"/>
</dbReference>
<proteinExistence type="predicted"/>
<dbReference type="Pfam" id="PF01548">
    <property type="entry name" value="DEDD_Tnp_IS110"/>
    <property type="match status" value="1"/>
</dbReference>
<dbReference type="GO" id="GO:0003677">
    <property type="term" value="F:DNA binding"/>
    <property type="evidence" value="ECO:0007669"/>
    <property type="project" value="InterPro"/>
</dbReference>
<accession>A0A5C6DX55</accession>
<dbReference type="GO" id="GO:0006313">
    <property type="term" value="P:DNA transposition"/>
    <property type="evidence" value="ECO:0007669"/>
    <property type="project" value="InterPro"/>
</dbReference>
<feature type="domain" description="Transposase IS110-like N-terminal" evidence="1">
    <location>
        <begin position="38"/>
        <end position="134"/>
    </location>
</feature>
<dbReference type="Proteomes" id="UP000315471">
    <property type="component" value="Unassembled WGS sequence"/>
</dbReference>